<dbReference type="RefSeq" id="WP_142607904.1">
    <property type="nucleotide sequence ID" value="NZ_VDGG01000027.1"/>
</dbReference>
<name>A0A544T5K6_9BACI</name>
<dbReference type="InterPro" id="IPR032466">
    <property type="entry name" value="Metal_Hydrolase"/>
</dbReference>
<protein>
    <submittedName>
        <fullName evidence="2">D-aminoacylase</fullName>
    </submittedName>
</protein>
<evidence type="ECO:0000313" key="2">
    <source>
        <dbReference type="EMBL" id="TQR12741.1"/>
    </source>
</evidence>
<dbReference type="EMBL" id="VDGG01000027">
    <property type="protein sequence ID" value="TQR12741.1"/>
    <property type="molecule type" value="Genomic_DNA"/>
</dbReference>
<dbReference type="GO" id="GO:0005829">
    <property type="term" value="C:cytosol"/>
    <property type="evidence" value="ECO:0007669"/>
    <property type="project" value="TreeGrafter"/>
</dbReference>
<dbReference type="Gene3D" id="2.30.40.10">
    <property type="entry name" value="Urease, subunit C, domain 1"/>
    <property type="match status" value="1"/>
</dbReference>
<keyword evidence="3" id="KW-1185">Reference proteome</keyword>
<dbReference type="InterPro" id="IPR013108">
    <property type="entry name" value="Amidohydro_3"/>
</dbReference>
<evidence type="ECO:0000259" key="1">
    <source>
        <dbReference type="Pfam" id="PF07969"/>
    </source>
</evidence>
<dbReference type="Proteomes" id="UP000318937">
    <property type="component" value="Unassembled WGS sequence"/>
</dbReference>
<reference evidence="2 3" key="1">
    <citation type="submission" date="2019-05" db="EMBL/GenBank/DDBJ databases">
        <title>Psychrobacillus vulpis sp. nov., a new species isolated from feces of a red fox that inhabits in The Tablas de Daimiel Natural Park, Albacete, Spain.</title>
        <authorList>
            <person name="Rodriguez M."/>
            <person name="Reina J.C."/>
            <person name="Bejar V."/>
            <person name="Llamas I."/>
        </authorList>
    </citation>
    <scope>NUCLEOTIDE SEQUENCE [LARGE SCALE GENOMIC DNA]</scope>
    <source>
        <strain evidence="2 3">NHI-2</strain>
    </source>
</reference>
<dbReference type="PANTHER" id="PTHR11647">
    <property type="entry name" value="HYDRANTOINASE/DIHYDROPYRIMIDINASE FAMILY MEMBER"/>
    <property type="match status" value="1"/>
</dbReference>
<dbReference type="CDD" id="cd01297">
    <property type="entry name" value="D-aminoacylase"/>
    <property type="match status" value="1"/>
</dbReference>
<dbReference type="PANTHER" id="PTHR11647:SF1">
    <property type="entry name" value="COLLAPSIN RESPONSE MEDIATOR PROTEIN"/>
    <property type="match status" value="1"/>
</dbReference>
<gene>
    <name evidence="2" type="ORF">FG383_13420</name>
</gene>
<dbReference type="Gene3D" id="3.20.20.140">
    <property type="entry name" value="Metal-dependent hydrolases"/>
    <property type="match status" value="1"/>
</dbReference>
<dbReference type="OrthoDB" id="9775607at2"/>
<dbReference type="InterPro" id="IPR023100">
    <property type="entry name" value="D-aminoacylase_insert_dom_sf"/>
</dbReference>
<dbReference type="InterPro" id="IPR050378">
    <property type="entry name" value="Metallo-dep_Hydrolases_sf"/>
</dbReference>
<sequence>MFDLLIRNGKIIDGTGSPWFYGDIGVKDGIIKKIGKLDTLYATEVIDAKQQVVSPGFIDMHTHSDLVILDEPLIEAKVRQGITTDLLGQDGIAASPLPAQFVSPWRKNMAGLNGTPPIEWDWETVGDYIRKIEANNPSYNLAVLVPHGNIRMEVMGLDNRPATDEEIIKMQTVLRRSLDEGAVGLSTGLIYPPCCFAEMKELEALCQVIAEYGVPLVIHQRSEGDEILESMQELIDMMKRCGAHLHFSHLKNCGKDNWHKTPDVLKKIDLAREDGLEVTFDQYPYTAGSTMLSATLPPWAHDGGSEMMLERLKDSNLRKRMIKEMSSALKGWDSISKWAGWDGIIITSVDSDDAKKYVGKTIREIGEMIGTTDYGNLVLDLILQEKNAVGMIDFVMNEESVKAILAHPAGTIGSDGLLGGEPHPRAYGSFPRILGKYVREHNVLLLEDMIRRMTSQPARIIGLQDRGILREGMAADIVIFNPDTIIDQATFEKPRQFNIGIDKVIVNGHIVINGHNAYRKPAGRVFKRSYPQIQSELVK</sequence>
<dbReference type="Pfam" id="PF07969">
    <property type="entry name" value="Amidohydro_3"/>
    <property type="match status" value="1"/>
</dbReference>
<comment type="caution">
    <text evidence="2">The sequence shown here is derived from an EMBL/GenBank/DDBJ whole genome shotgun (WGS) entry which is preliminary data.</text>
</comment>
<dbReference type="SUPFAM" id="SSF51556">
    <property type="entry name" value="Metallo-dependent hydrolases"/>
    <property type="match status" value="1"/>
</dbReference>
<organism evidence="2 3">
    <name type="scientific">Psychrobacillus soli</name>
    <dbReference type="NCBI Taxonomy" id="1543965"/>
    <lineage>
        <taxon>Bacteria</taxon>
        <taxon>Bacillati</taxon>
        <taxon>Bacillota</taxon>
        <taxon>Bacilli</taxon>
        <taxon>Bacillales</taxon>
        <taxon>Bacillaceae</taxon>
        <taxon>Psychrobacillus</taxon>
    </lineage>
</organism>
<feature type="domain" description="Amidohydrolase 3" evidence="1">
    <location>
        <begin position="44"/>
        <end position="512"/>
    </location>
</feature>
<proteinExistence type="predicted"/>
<dbReference type="GO" id="GO:0016811">
    <property type="term" value="F:hydrolase activity, acting on carbon-nitrogen (but not peptide) bonds, in linear amides"/>
    <property type="evidence" value="ECO:0007669"/>
    <property type="project" value="InterPro"/>
</dbReference>
<accession>A0A544T5K6</accession>
<dbReference type="GO" id="GO:0016812">
    <property type="term" value="F:hydrolase activity, acting on carbon-nitrogen (but not peptide) bonds, in cyclic amides"/>
    <property type="evidence" value="ECO:0007669"/>
    <property type="project" value="TreeGrafter"/>
</dbReference>
<dbReference type="InterPro" id="IPR011059">
    <property type="entry name" value="Metal-dep_hydrolase_composite"/>
</dbReference>
<dbReference type="Gene3D" id="3.30.1490.130">
    <property type="entry name" value="D-aminoacylase. Domain 3"/>
    <property type="match status" value="1"/>
</dbReference>
<evidence type="ECO:0000313" key="3">
    <source>
        <dbReference type="Proteomes" id="UP000318937"/>
    </source>
</evidence>
<dbReference type="SUPFAM" id="SSF51338">
    <property type="entry name" value="Composite domain of metallo-dependent hydrolases"/>
    <property type="match status" value="1"/>
</dbReference>
<dbReference type="AlphaFoldDB" id="A0A544T5K6"/>